<keyword evidence="3" id="KW-1185">Reference proteome</keyword>
<evidence type="ECO:0000313" key="3">
    <source>
        <dbReference type="Proteomes" id="UP000053477"/>
    </source>
</evidence>
<dbReference type="InParanoid" id="A0A0H2RRR8"/>
<name>A0A0H2RRR8_9AGAM</name>
<gene>
    <name evidence="2" type="ORF">SCHPADRAFT_307832</name>
</gene>
<evidence type="ECO:0000313" key="2">
    <source>
        <dbReference type="EMBL" id="KLO14534.1"/>
    </source>
</evidence>
<sequence>MDAVPDDIPIITPIVYAVGTAGPALAESQFSLDITQYFGLRKCAKPAALALNIPSENNRFQNTSVPQAGAGVAITGNIVPSDDVHGEQAKDAPRRISLDLLELMFPHFQSSRKASAAKGVKGKTNSAWGPRAGAKQPVAGPSVTKEGATTASPPPSKPPSVSPPQKHHLEPLSDLSDSDDPSPPAKKKKTRKGKEKARD</sequence>
<protein>
    <submittedName>
        <fullName evidence="2">Uncharacterized protein</fullName>
    </submittedName>
</protein>
<evidence type="ECO:0000256" key="1">
    <source>
        <dbReference type="SAM" id="MobiDB-lite"/>
    </source>
</evidence>
<organism evidence="2 3">
    <name type="scientific">Schizopora paradoxa</name>
    <dbReference type="NCBI Taxonomy" id="27342"/>
    <lineage>
        <taxon>Eukaryota</taxon>
        <taxon>Fungi</taxon>
        <taxon>Dikarya</taxon>
        <taxon>Basidiomycota</taxon>
        <taxon>Agaricomycotina</taxon>
        <taxon>Agaricomycetes</taxon>
        <taxon>Hymenochaetales</taxon>
        <taxon>Schizoporaceae</taxon>
        <taxon>Schizopora</taxon>
    </lineage>
</organism>
<accession>A0A0H2RRR8</accession>
<feature type="compositionally biased region" description="Basic residues" evidence="1">
    <location>
        <begin position="185"/>
        <end position="199"/>
    </location>
</feature>
<reference evidence="2 3" key="1">
    <citation type="submission" date="2015-04" db="EMBL/GenBank/DDBJ databases">
        <title>Complete genome sequence of Schizopora paradoxa KUC8140, a cosmopolitan wood degrader in East Asia.</title>
        <authorList>
            <consortium name="DOE Joint Genome Institute"/>
            <person name="Min B."/>
            <person name="Park H."/>
            <person name="Jang Y."/>
            <person name="Kim J.-J."/>
            <person name="Kim K.H."/>
            <person name="Pangilinan J."/>
            <person name="Lipzen A."/>
            <person name="Riley R."/>
            <person name="Grigoriev I.V."/>
            <person name="Spatafora J.W."/>
            <person name="Choi I.-G."/>
        </authorList>
    </citation>
    <scope>NUCLEOTIDE SEQUENCE [LARGE SCALE GENOMIC DNA]</scope>
    <source>
        <strain evidence="2 3">KUC8140</strain>
    </source>
</reference>
<dbReference type="EMBL" id="KQ085942">
    <property type="protein sequence ID" value="KLO14534.1"/>
    <property type="molecule type" value="Genomic_DNA"/>
</dbReference>
<feature type="compositionally biased region" description="Pro residues" evidence="1">
    <location>
        <begin position="152"/>
        <end position="162"/>
    </location>
</feature>
<dbReference type="Proteomes" id="UP000053477">
    <property type="component" value="Unassembled WGS sequence"/>
</dbReference>
<dbReference type="AlphaFoldDB" id="A0A0H2RRR8"/>
<proteinExistence type="predicted"/>
<feature type="region of interest" description="Disordered" evidence="1">
    <location>
        <begin position="111"/>
        <end position="199"/>
    </location>
</feature>